<gene>
    <name evidence="7" type="ORF">ACFFGV_08810</name>
</gene>
<evidence type="ECO:0000256" key="2">
    <source>
        <dbReference type="ARBA" id="ARBA00022670"/>
    </source>
</evidence>
<dbReference type="PANTHER" id="PTHR43806">
    <property type="entry name" value="PEPTIDASE S8"/>
    <property type="match status" value="1"/>
</dbReference>
<evidence type="ECO:0000256" key="4">
    <source>
        <dbReference type="ARBA" id="ARBA00022825"/>
    </source>
</evidence>
<dbReference type="PRINTS" id="PR00723">
    <property type="entry name" value="SUBTILISIN"/>
</dbReference>
<dbReference type="InterPro" id="IPR050131">
    <property type="entry name" value="Peptidase_S8_subtilisin-like"/>
</dbReference>
<dbReference type="InterPro" id="IPR023827">
    <property type="entry name" value="Peptidase_S8_Asp-AS"/>
</dbReference>
<name>A0ABV6LMP3_9BACI</name>
<dbReference type="InterPro" id="IPR015500">
    <property type="entry name" value="Peptidase_S8_subtilisin-rel"/>
</dbReference>
<sequence>MNWKWLLLFLLQCLLAFMLLFDFDTDETVVAVLDSGVDTSHPIFQDRLLPGYDLIDWDFHPEDTMGHGTQVSGIISQLNEHTSVKVLPVKKLGSPHNTPLAIMLAVMNGADIVNMSFHQPYNPMTQLAIRYGNYKGVLFIASSGNDGEDTLTYPAKYKEVIPVAATDYKNSVLSGNYGEGITYISPGINMLSASLHGDFTTVSGTSMASAYAAGVFAYLKEVYPEASNEQLIQYVNQYSRTMVYNVGKEHRELKTLDMNKFKAVATEESYLWFSNIDWSADETMAPTIKLDSYNVDKVHVHDNGRYYKTITEGQHSIMLPSQDGEHEVRIFYHDGIDWQHRDVAYEIDSTSPELEAHTTLVGNTTKLELHINEKNLDYVLINGIAPKSHIGYGPDDASPEEFHLYVEKHPILIEVFDTFGNSTIEVIP</sequence>
<evidence type="ECO:0000256" key="5">
    <source>
        <dbReference type="PROSITE-ProRule" id="PRU01240"/>
    </source>
</evidence>
<dbReference type="Proteomes" id="UP001589836">
    <property type="component" value="Unassembled WGS sequence"/>
</dbReference>
<dbReference type="InterPro" id="IPR000209">
    <property type="entry name" value="Peptidase_S8/S53_dom"/>
</dbReference>
<dbReference type="Gene3D" id="3.40.50.200">
    <property type="entry name" value="Peptidase S8/S53 domain"/>
    <property type="match status" value="1"/>
</dbReference>
<dbReference type="InterPro" id="IPR036852">
    <property type="entry name" value="Peptidase_S8/S53_dom_sf"/>
</dbReference>
<keyword evidence="2 5" id="KW-0645">Protease</keyword>
<feature type="active site" description="Charge relay system" evidence="5">
    <location>
        <position position="206"/>
    </location>
</feature>
<keyword evidence="3 5" id="KW-0378">Hydrolase</keyword>
<comment type="similarity">
    <text evidence="1 5">Belongs to the peptidase S8 family.</text>
</comment>
<protein>
    <submittedName>
        <fullName evidence="7">S8 family serine peptidase</fullName>
    </submittedName>
</protein>
<dbReference type="SUPFAM" id="SSF52743">
    <property type="entry name" value="Subtilisin-like"/>
    <property type="match status" value="1"/>
</dbReference>
<evidence type="ECO:0000313" key="8">
    <source>
        <dbReference type="Proteomes" id="UP001589836"/>
    </source>
</evidence>
<reference evidence="7 8" key="1">
    <citation type="submission" date="2024-09" db="EMBL/GenBank/DDBJ databases">
        <authorList>
            <person name="Sun Q."/>
            <person name="Mori K."/>
        </authorList>
    </citation>
    <scope>NUCLEOTIDE SEQUENCE [LARGE SCALE GENOMIC DNA]</scope>
    <source>
        <strain evidence="7 8">NCAIM B.02529</strain>
    </source>
</reference>
<feature type="active site" description="Charge relay system" evidence="5">
    <location>
        <position position="67"/>
    </location>
</feature>
<accession>A0ABV6LMP3</accession>
<evidence type="ECO:0000256" key="1">
    <source>
        <dbReference type="ARBA" id="ARBA00011073"/>
    </source>
</evidence>
<dbReference type="PANTHER" id="PTHR43806:SF11">
    <property type="entry name" value="CEREVISIN-RELATED"/>
    <property type="match status" value="1"/>
</dbReference>
<proteinExistence type="inferred from homology"/>
<evidence type="ECO:0000313" key="7">
    <source>
        <dbReference type="EMBL" id="MFC0523685.1"/>
    </source>
</evidence>
<feature type="active site" description="Charge relay system" evidence="5">
    <location>
        <position position="34"/>
    </location>
</feature>
<comment type="caution">
    <text evidence="7">The sequence shown here is derived from an EMBL/GenBank/DDBJ whole genome shotgun (WGS) entry which is preliminary data.</text>
</comment>
<keyword evidence="4 5" id="KW-0720">Serine protease</keyword>
<dbReference type="Pfam" id="PF00082">
    <property type="entry name" value="Peptidase_S8"/>
    <property type="match status" value="1"/>
</dbReference>
<keyword evidence="8" id="KW-1185">Reference proteome</keyword>
<dbReference type="PROSITE" id="PS51892">
    <property type="entry name" value="SUBTILASE"/>
    <property type="match status" value="1"/>
</dbReference>
<dbReference type="RefSeq" id="WP_377346814.1">
    <property type="nucleotide sequence ID" value="NZ_JBHLTP010000005.1"/>
</dbReference>
<evidence type="ECO:0000256" key="3">
    <source>
        <dbReference type="ARBA" id="ARBA00022801"/>
    </source>
</evidence>
<dbReference type="EMBL" id="JBHLTP010000005">
    <property type="protein sequence ID" value="MFC0523685.1"/>
    <property type="molecule type" value="Genomic_DNA"/>
</dbReference>
<dbReference type="PROSITE" id="PS00136">
    <property type="entry name" value="SUBTILASE_ASP"/>
    <property type="match status" value="1"/>
</dbReference>
<organism evidence="7 8">
    <name type="scientific">Pontibacillus salicampi</name>
    <dbReference type="NCBI Taxonomy" id="1449801"/>
    <lineage>
        <taxon>Bacteria</taxon>
        <taxon>Bacillati</taxon>
        <taxon>Bacillota</taxon>
        <taxon>Bacilli</taxon>
        <taxon>Bacillales</taxon>
        <taxon>Bacillaceae</taxon>
        <taxon>Pontibacillus</taxon>
    </lineage>
</organism>
<evidence type="ECO:0000259" key="6">
    <source>
        <dbReference type="Pfam" id="PF00082"/>
    </source>
</evidence>
<feature type="domain" description="Peptidase S8/S53" evidence="6">
    <location>
        <begin position="26"/>
        <end position="235"/>
    </location>
</feature>